<dbReference type="PROSITE" id="PS50082">
    <property type="entry name" value="WD_REPEATS_2"/>
    <property type="match status" value="1"/>
</dbReference>
<dbReference type="AlphaFoldDB" id="A0A8H3E0H6"/>
<dbReference type="SMART" id="SM00320">
    <property type="entry name" value="WD40"/>
    <property type="match status" value="2"/>
</dbReference>
<name>A0A8H3E0H6_9AGAM</name>
<keyword evidence="1" id="KW-0853">WD repeat</keyword>
<dbReference type="InterPro" id="IPR036322">
    <property type="entry name" value="WD40_repeat_dom_sf"/>
</dbReference>
<evidence type="ECO:0000256" key="1">
    <source>
        <dbReference type="PROSITE-ProRule" id="PRU00221"/>
    </source>
</evidence>
<dbReference type="SUPFAM" id="SSF50978">
    <property type="entry name" value="WD40 repeat-like"/>
    <property type="match status" value="1"/>
</dbReference>
<reference evidence="2" key="1">
    <citation type="submission" date="2021-01" db="EMBL/GenBank/DDBJ databases">
        <authorList>
            <person name="Kaushik A."/>
        </authorList>
    </citation>
    <scope>NUCLEOTIDE SEQUENCE</scope>
    <source>
        <strain evidence="2">AG5</strain>
    </source>
</reference>
<proteinExistence type="predicted"/>
<gene>
    <name evidence="2" type="ORF">RDB_LOCUS59344</name>
</gene>
<feature type="repeat" description="WD" evidence="1">
    <location>
        <begin position="30"/>
        <end position="70"/>
    </location>
</feature>
<sequence length="159" mass="17603">MVSSPRSLLALQLRPSHSRTNSFKHTYPSHVSHTDQIWGVEWTNSNKVISVSADGTAACWDVESGKKLHATSAHPLGLISASASSSPNSSEKVVLNSVEGTVFLWDLESQGITAKRETFNREKSEESGGLFGLRASFRGFVCLNREWRDSVYMFNRQVT</sequence>
<accession>A0A8H3E0H6</accession>
<evidence type="ECO:0000313" key="3">
    <source>
        <dbReference type="Proteomes" id="UP000663827"/>
    </source>
</evidence>
<dbReference type="InterPro" id="IPR015943">
    <property type="entry name" value="WD40/YVTN_repeat-like_dom_sf"/>
</dbReference>
<protein>
    <submittedName>
        <fullName evidence="2">Uncharacterized protein</fullName>
    </submittedName>
</protein>
<organism evidence="2 3">
    <name type="scientific">Rhizoctonia solani</name>
    <dbReference type="NCBI Taxonomy" id="456999"/>
    <lineage>
        <taxon>Eukaryota</taxon>
        <taxon>Fungi</taxon>
        <taxon>Dikarya</taxon>
        <taxon>Basidiomycota</taxon>
        <taxon>Agaricomycotina</taxon>
        <taxon>Agaricomycetes</taxon>
        <taxon>Cantharellales</taxon>
        <taxon>Ceratobasidiaceae</taxon>
        <taxon>Rhizoctonia</taxon>
    </lineage>
</organism>
<dbReference type="EMBL" id="CAJNJQ010001185">
    <property type="protein sequence ID" value="CAE7125422.1"/>
    <property type="molecule type" value="Genomic_DNA"/>
</dbReference>
<dbReference type="InterPro" id="IPR001680">
    <property type="entry name" value="WD40_rpt"/>
</dbReference>
<evidence type="ECO:0000313" key="2">
    <source>
        <dbReference type="EMBL" id="CAE7125422.1"/>
    </source>
</evidence>
<dbReference type="Gene3D" id="2.130.10.10">
    <property type="entry name" value="YVTN repeat-like/Quinoprotein amine dehydrogenase"/>
    <property type="match status" value="1"/>
</dbReference>
<dbReference type="Proteomes" id="UP000663827">
    <property type="component" value="Unassembled WGS sequence"/>
</dbReference>
<comment type="caution">
    <text evidence="2">The sequence shown here is derived from an EMBL/GenBank/DDBJ whole genome shotgun (WGS) entry which is preliminary data.</text>
</comment>